<name>A0A0C2N3D2_THEKT</name>
<sequence length="175" mass="20431">MIKDAIYISGRAWDAVTTKTIPNCCNKSLAAAFPRSGDTEEEVDIGLNDEQMVAAQEQWGSNLLVEETITLHDWVNDWETAEDEITETEMLTDSEIVEQIRHEIYEDTEEVETLAIEPSKTHTEAVSHIKWLIEYTESQDYYPVFTLHLKNLLRKTQVKMRKSIRQRKMTEYFQQ</sequence>
<dbReference type="EMBL" id="JWZT01002859">
    <property type="protein sequence ID" value="KII68417.1"/>
    <property type="molecule type" value="Genomic_DNA"/>
</dbReference>
<evidence type="ECO:0000313" key="1">
    <source>
        <dbReference type="EMBL" id="KII68417.1"/>
    </source>
</evidence>
<evidence type="ECO:0008006" key="3">
    <source>
        <dbReference type="Google" id="ProtNLM"/>
    </source>
</evidence>
<dbReference type="OrthoDB" id="125347at2759"/>
<accession>A0A0C2N3D2</accession>
<reference evidence="1 2" key="1">
    <citation type="journal article" date="2014" name="Genome Biol. Evol.">
        <title>The genome of the myxosporean Thelohanellus kitauei shows adaptations to nutrient acquisition within its fish host.</title>
        <authorList>
            <person name="Yang Y."/>
            <person name="Xiong J."/>
            <person name="Zhou Z."/>
            <person name="Huo F."/>
            <person name="Miao W."/>
            <person name="Ran C."/>
            <person name="Liu Y."/>
            <person name="Zhang J."/>
            <person name="Feng J."/>
            <person name="Wang M."/>
            <person name="Wang M."/>
            <person name="Wang L."/>
            <person name="Yao B."/>
        </authorList>
    </citation>
    <scope>NUCLEOTIDE SEQUENCE [LARGE SCALE GENOMIC DNA]</scope>
    <source>
        <strain evidence="1">Wuqing</strain>
    </source>
</reference>
<keyword evidence="2" id="KW-1185">Reference proteome</keyword>
<evidence type="ECO:0000313" key="2">
    <source>
        <dbReference type="Proteomes" id="UP000031668"/>
    </source>
</evidence>
<dbReference type="AlphaFoldDB" id="A0A0C2N3D2"/>
<proteinExistence type="predicted"/>
<comment type="caution">
    <text evidence="1">The sequence shown here is derived from an EMBL/GenBank/DDBJ whole genome shotgun (WGS) entry which is preliminary data.</text>
</comment>
<gene>
    <name evidence="1" type="ORF">RF11_02118</name>
</gene>
<protein>
    <recommendedName>
        <fullName evidence="3">DDE-1 domain-containing protein</fullName>
    </recommendedName>
</protein>
<dbReference type="Proteomes" id="UP000031668">
    <property type="component" value="Unassembled WGS sequence"/>
</dbReference>
<organism evidence="1 2">
    <name type="scientific">Thelohanellus kitauei</name>
    <name type="common">Myxosporean</name>
    <dbReference type="NCBI Taxonomy" id="669202"/>
    <lineage>
        <taxon>Eukaryota</taxon>
        <taxon>Metazoa</taxon>
        <taxon>Cnidaria</taxon>
        <taxon>Myxozoa</taxon>
        <taxon>Myxosporea</taxon>
        <taxon>Bivalvulida</taxon>
        <taxon>Platysporina</taxon>
        <taxon>Myxobolidae</taxon>
        <taxon>Thelohanellus</taxon>
    </lineage>
</organism>